<feature type="compositionally biased region" description="Basic and acidic residues" evidence="1">
    <location>
        <begin position="23"/>
        <end position="35"/>
    </location>
</feature>
<comment type="caution">
    <text evidence="2">The sequence shown here is derived from an EMBL/GenBank/DDBJ whole genome shotgun (WGS) entry which is preliminary data.</text>
</comment>
<dbReference type="Proteomes" id="UP001458880">
    <property type="component" value="Unassembled WGS sequence"/>
</dbReference>
<sequence length="97" mass="11502">MGDNRQVKSVWEARTIPRRKRGRPGETNRMGDNRQVKSVWEARTIPRRKRGRPGETWKQVIEKVLAKKGYTIQTAKMITQNKKEWRALVYKEAHNTE</sequence>
<evidence type="ECO:0000313" key="3">
    <source>
        <dbReference type="Proteomes" id="UP001458880"/>
    </source>
</evidence>
<keyword evidence="3" id="KW-1185">Reference proteome</keyword>
<gene>
    <name evidence="2" type="ORF">QE152_g14102</name>
</gene>
<accession>A0AAW1LAL6</accession>
<dbReference type="AlphaFoldDB" id="A0AAW1LAL6"/>
<evidence type="ECO:0000256" key="1">
    <source>
        <dbReference type="SAM" id="MobiDB-lite"/>
    </source>
</evidence>
<protein>
    <recommendedName>
        <fullName evidence="4">Endonuclease-reverse transcriptase</fullName>
    </recommendedName>
</protein>
<proteinExistence type="predicted"/>
<reference evidence="2 3" key="1">
    <citation type="journal article" date="2024" name="BMC Genomics">
        <title>De novo assembly and annotation of Popillia japonica's genome with initial clues to its potential as an invasive pest.</title>
        <authorList>
            <person name="Cucini C."/>
            <person name="Boschi S."/>
            <person name="Funari R."/>
            <person name="Cardaioli E."/>
            <person name="Iannotti N."/>
            <person name="Marturano G."/>
            <person name="Paoli F."/>
            <person name="Bruttini M."/>
            <person name="Carapelli A."/>
            <person name="Frati F."/>
            <person name="Nardi F."/>
        </authorList>
    </citation>
    <scope>NUCLEOTIDE SEQUENCE [LARGE SCALE GENOMIC DNA]</scope>
    <source>
        <strain evidence="2">DMR45628</strain>
    </source>
</reference>
<name>A0AAW1LAL6_POPJA</name>
<feature type="region of interest" description="Disordered" evidence="1">
    <location>
        <begin position="1"/>
        <end position="37"/>
    </location>
</feature>
<evidence type="ECO:0008006" key="4">
    <source>
        <dbReference type="Google" id="ProtNLM"/>
    </source>
</evidence>
<dbReference type="EMBL" id="JASPKY010000140">
    <property type="protein sequence ID" value="KAK9730948.1"/>
    <property type="molecule type" value="Genomic_DNA"/>
</dbReference>
<evidence type="ECO:0000313" key="2">
    <source>
        <dbReference type="EMBL" id="KAK9730948.1"/>
    </source>
</evidence>
<organism evidence="2 3">
    <name type="scientific">Popillia japonica</name>
    <name type="common">Japanese beetle</name>
    <dbReference type="NCBI Taxonomy" id="7064"/>
    <lineage>
        <taxon>Eukaryota</taxon>
        <taxon>Metazoa</taxon>
        <taxon>Ecdysozoa</taxon>
        <taxon>Arthropoda</taxon>
        <taxon>Hexapoda</taxon>
        <taxon>Insecta</taxon>
        <taxon>Pterygota</taxon>
        <taxon>Neoptera</taxon>
        <taxon>Endopterygota</taxon>
        <taxon>Coleoptera</taxon>
        <taxon>Polyphaga</taxon>
        <taxon>Scarabaeiformia</taxon>
        <taxon>Scarabaeidae</taxon>
        <taxon>Rutelinae</taxon>
        <taxon>Popillia</taxon>
    </lineage>
</organism>